<dbReference type="EMBL" id="CAFAAQ010000150">
    <property type="protein sequence ID" value="CAB4815684.1"/>
    <property type="molecule type" value="Genomic_DNA"/>
</dbReference>
<evidence type="ECO:0000256" key="1">
    <source>
        <dbReference type="ARBA" id="ARBA00022723"/>
    </source>
</evidence>
<dbReference type="Gene3D" id="3.30.1330.50">
    <property type="entry name" value="2-C-methyl-D-erythritol 2,4-cyclodiphosphate synthase"/>
    <property type="match status" value="1"/>
</dbReference>
<evidence type="ECO:0000256" key="3">
    <source>
        <dbReference type="ARBA" id="ARBA00023239"/>
    </source>
</evidence>
<keyword evidence="1" id="KW-0479">Metal-binding</keyword>
<sequence>MSLRIGNGFDVHKFSEDPDRVLVLGGVRFDGEPGLHGHSDADVITHAVGEALLGAAGLGDLGTHFPDTDERWRGANSLELLDEIVRMLLAENWIVVNVDCSVIAERPKLAAHREQMQQILSARVGAPVTIKGRRAEGIGGLGRSEGIACFASALIESARIESALIESAGSASQTSPEVGK</sequence>
<dbReference type="Pfam" id="PF02542">
    <property type="entry name" value="YgbB"/>
    <property type="match status" value="1"/>
</dbReference>
<evidence type="ECO:0000256" key="2">
    <source>
        <dbReference type="ARBA" id="ARBA00023229"/>
    </source>
</evidence>
<dbReference type="GO" id="GO:0016114">
    <property type="term" value="P:terpenoid biosynthetic process"/>
    <property type="evidence" value="ECO:0007669"/>
    <property type="project" value="InterPro"/>
</dbReference>
<organism evidence="5">
    <name type="scientific">freshwater metagenome</name>
    <dbReference type="NCBI Taxonomy" id="449393"/>
    <lineage>
        <taxon>unclassified sequences</taxon>
        <taxon>metagenomes</taxon>
        <taxon>ecological metagenomes</taxon>
    </lineage>
</organism>
<dbReference type="PANTHER" id="PTHR43181">
    <property type="entry name" value="2-C-METHYL-D-ERYTHRITOL 2,4-CYCLODIPHOSPHATE SYNTHASE, CHLOROPLASTIC"/>
    <property type="match status" value="1"/>
</dbReference>
<dbReference type="PANTHER" id="PTHR43181:SF1">
    <property type="entry name" value="2-C-METHYL-D-ERYTHRITOL 2,4-CYCLODIPHOSPHATE SYNTHASE, CHLOROPLASTIC"/>
    <property type="match status" value="1"/>
</dbReference>
<dbReference type="AlphaFoldDB" id="A0A6J6Z556"/>
<dbReference type="SUPFAM" id="SSF69765">
    <property type="entry name" value="IpsF-like"/>
    <property type="match status" value="1"/>
</dbReference>
<keyword evidence="3" id="KW-0456">Lyase</keyword>
<name>A0A6J6Z556_9ZZZZ</name>
<gene>
    <name evidence="5" type="ORF">UFOPK3046_01439</name>
</gene>
<dbReference type="InterPro" id="IPR036571">
    <property type="entry name" value="MECDP_synthase_sf"/>
</dbReference>
<evidence type="ECO:0000259" key="4">
    <source>
        <dbReference type="Pfam" id="PF02542"/>
    </source>
</evidence>
<dbReference type="HAMAP" id="MF_00107">
    <property type="entry name" value="IspF"/>
    <property type="match status" value="1"/>
</dbReference>
<proteinExistence type="inferred from homology"/>
<dbReference type="NCBIfam" id="TIGR00151">
    <property type="entry name" value="ispF"/>
    <property type="match status" value="1"/>
</dbReference>
<accession>A0A6J6Z556</accession>
<evidence type="ECO:0000313" key="5">
    <source>
        <dbReference type="EMBL" id="CAB4815684.1"/>
    </source>
</evidence>
<keyword evidence="2" id="KW-0414">Isoprene biosynthesis</keyword>
<dbReference type="FunFam" id="3.30.1330.50:FF:000003">
    <property type="entry name" value="2-C-methyl-D-erythritol 2,4-cyclodiphosphate synthase"/>
    <property type="match status" value="1"/>
</dbReference>
<dbReference type="GO" id="GO:0008685">
    <property type="term" value="F:2-C-methyl-D-erythritol 2,4-cyclodiphosphate synthase activity"/>
    <property type="evidence" value="ECO:0007669"/>
    <property type="project" value="InterPro"/>
</dbReference>
<dbReference type="InterPro" id="IPR003526">
    <property type="entry name" value="MECDP_synthase"/>
</dbReference>
<protein>
    <submittedName>
        <fullName evidence="5">Unannotated protein</fullName>
    </submittedName>
</protein>
<dbReference type="GO" id="GO:0046872">
    <property type="term" value="F:metal ion binding"/>
    <property type="evidence" value="ECO:0007669"/>
    <property type="project" value="UniProtKB-KW"/>
</dbReference>
<reference evidence="5" key="1">
    <citation type="submission" date="2020-05" db="EMBL/GenBank/DDBJ databases">
        <authorList>
            <person name="Chiriac C."/>
            <person name="Salcher M."/>
            <person name="Ghai R."/>
            <person name="Kavagutti S V."/>
        </authorList>
    </citation>
    <scope>NUCLEOTIDE SEQUENCE</scope>
</reference>
<feature type="domain" description="2-C-methyl-D-erythritol 2,4-cyclodiphosphate synthase" evidence="4">
    <location>
        <begin position="3"/>
        <end position="155"/>
    </location>
</feature>
<dbReference type="CDD" id="cd00554">
    <property type="entry name" value="MECDP_synthase"/>
    <property type="match status" value="1"/>
</dbReference>